<dbReference type="AlphaFoldDB" id="A0A1W6ZAV7"/>
<dbReference type="EMBL" id="CP021111">
    <property type="protein sequence ID" value="ARP94290.1"/>
    <property type="molecule type" value="Genomic_DNA"/>
</dbReference>
<dbReference type="STRING" id="463040.CAL15_07790"/>
<gene>
    <name evidence="1" type="ORF">CAL15_07790</name>
</gene>
<protein>
    <submittedName>
        <fullName evidence="1">Uncharacterized protein</fullName>
    </submittedName>
</protein>
<evidence type="ECO:0000313" key="2">
    <source>
        <dbReference type="Proteomes" id="UP000194161"/>
    </source>
</evidence>
<keyword evidence="2" id="KW-1185">Reference proteome</keyword>
<dbReference type="Proteomes" id="UP000194161">
    <property type="component" value="Chromosome"/>
</dbReference>
<accession>A0A1W6ZAV7</accession>
<dbReference type="KEGG" id="bgm:CAL15_07790"/>
<organism evidence="1 2">
    <name type="scientific">Bordetella genomosp. 13</name>
    <dbReference type="NCBI Taxonomy" id="463040"/>
    <lineage>
        <taxon>Bacteria</taxon>
        <taxon>Pseudomonadati</taxon>
        <taxon>Pseudomonadota</taxon>
        <taxon>Betaproteobacteria</taxon>
        <taxon>Burkholderiales</taxon>
        <taxon>Alcaligenaceae</taxon>
        <taxon>Bordetella</taxon>
    </lineage>
</organism>
<sequence length="129" mass="14294">MVQASVEPPEHEGWLLRTTDIRSALNSLTHPASLVQARDSVGMQWIVKVLGLDSRSRLFFWRPDSGMARQADGLADRLASAPLDFTATAYDGSWLQFQAGQPALVRFDDGSLLMVSPFPARLRHEFNPG</sequence>
<reference evidence="1 2" key="1">
    <citation type="submission" date="2017-05" db="EMBL/GenBank/DDBJ databases">
        <title>Complete and WGS of Bordetella genogroups.</title>
        <authorList>
            <person name="Spilker T."/>
            <person name="LiPuma J."/>
        </authorList>
    </citation>
    <scope>NUCLEOTIDE SEQUENCE [LARGE SCALE GENOMIC DNA]</scope>
    <source>
        <strain evidence="1 2">AU7206</strain>
    </source>
</reference>
<evidence type="ECO:0000313" key="1">
    <source>
        <dbReference type="EMBL" id="ARP94290.1"/>
    </source>
</evidence>
<name>A0A1W6ZAV7_9BORD</name>
<proteinExistence type="predicted"/>